<keyword evidence="8 11" id="KW-0496">Mitochondrion</keyword>
<evidence type="ECO:0000256" key="5">
    <source>
        <dbReference type="ARBA" id="ARBA00022792"/>
    </source>
</evidence>
<comment type="subunit">
    <text evidence="11">Component of the mitochondrial contact site and cristae organizing system (MICOS) complex.</text>
</comment>
<keyword evidence="6 11" id="KW-1133">Transmembrane helix</keyword>
<dbReference type="PANTHER" id="PTHR15415">
    <property type="entry name" value="MITOFILIN"/>
    <property type="match status" value="1"/>
</dbReference>
<comment type="subcellular location">
    <subcellularLocation>
        <location evidence="1 11">Mitochondrion inner membrane</location>
        <topology evidence="1 11">Single-pass membrane protein</topology>
    </subcellularLocation>
</comment>
<name>A0A166E225_9AGAM</name>
<evidence type="ECO:0000256" key="7">
    <source>
        <dbReference type="ARBA" id="ARBA00023054"/>
    </source>
</evidence>
<accession>A0A166E225</accession>
<keyword evidence="5 11" id="KW-0999">Mitochondrion inner membrane</keyword>
<evidence type="ECO:0000256" key="3">
    <source>
        <dbReference type="ARBA" id="ARBA00018116"/>
    </source>
</evidence>
<protein>
    <recommendedName>
        <fullName evidence="3 11">MICOS complex subunit MIC60</fullName>
    </recommendedName>
    <alternativeName>
        <fullName evidence="11">Mitofilin</fullName>
    </alternativeName>
</protein>
<keyword evidence="14" id="KW-1185">Reference proteome</keyword>
<evidence type="ECO:0000256" key="9">
    <source>
        <dbReference type="ARBA" id="ARBA00023136"/>
    </source>
</evidence>
<feature type="transmembrane region" description="Helical" evidence="11">
    <location>
        <begin position="67"/>
        <end position="86"/>
    </location>
</feature>
<feature type="region of interest" description="Disordered" evidence="12">
    <location>
        <begin position="144"/>
        <end position="175"/>
    </location>
</feature>
<dbReference type="PANTHER" id="PTHR15415:SF7">
    <property type="entry name" value="MICOS COMPLEX SUBUNIT MIC60"/>
    <property type="match status" value="1"/>
</dbReference>
<evidence type="ECO:0000256" key="2">
    <source>
        <dbReference type="ARBA" id="ARBA00010877"/>
    </source>
</evidence>
<keyword evidence="9 11" id="KW-0472">Membrane</keyword>
<keyword evidence="7" id="KW-0175">Coiled coil</keyword>
<dbReference type="OrthoDB" id="10261039at2759"/>
<dbReference type="AlphaFoldDB" id="A0A166E225"/>
<feature type="compositionally biased region" description="Low complexity" evidence="12">
    <location>
        <begin position="295"/>
        <end position="304"/>
    </location>
</feature>
<evidence type="ECO:0000256" key="6">
    <source>
        <dbReference type="ARBA" id="ARBA00022989"/>
    </source>
</evidence>
<organism evidence="13 14">
    <name type="scientific">Sistotremastrum suecicum HHB10207 ss-3</name>
    <dbReference type="NCBI Taxonomy" id="1314776"/>
    <lineage>
        <taxon>Eukaryota</taxon>
        <taxon>Fungi</taxon>
        <taxon>Dikarya</taxon>
        <taxon>Basidiomycota</taxon>
        <taxon>Agaricomycotina</taxon>
        <taxon>Agaricomycetes</taxon>
        <taxon>Sistotremastrales</taxon>
        <taxon>Sistotremastraceae</taxon>
        <taxon>Sistotremastrum</taxon>
    </lineage>
</organism>
<dbReference type="EMBL" id="KV428051">
    <property type="protein sequence ID" value="KZT39134.1"/>
    <property type="molecule type" value="Genomic_DNA"/>
</dbReference>
<dbReference type="GO" id="GO:0061617">
    <property type="term" value="C:MICOS complex"/>
    <property type="evidence" value="ECO:0007669"/>
    <property type="project" value="TreeGrafter"/>
</dbReference>
<reference evidence="13 14" key="1">
    <citation type="journal article" date="2016" name="Mol. Biol. Evol.">
        <title>Comparative Genomics of Early-Diverging Mushroom-Forming Fungi Provides Insights into the Origins of Lignocellulose Decay Capabilities.</title>
        <authorList>
            <person name="Nagy L.G."/>
            <person name="Riley R."/>
            <person name="Tritt A."/>
            <person name="Adam C."/>
            <person name="Daum C."/>
            <person name="Floudas D."/>
            <person name="Sun H."/>
            <person name="Yadav J.S."/>
            <person name="Pangilinan J."/>
            <person name="Larsson K.H."/>
            <person name="Matsuura K."/>
            <person name="Barry K."/>
            <person name="Labutti K."/>
            <person name="Kuo R."/>
            <person name="Ohm R.A."/>
            <person name="Bhattacharya S.S."/>
            <person name="Shirouzu T."/>
            <person name="Yoshinaga Y."/>
            <person name="Martin F.M."/>
            <person name="Grigoriev I.V."/>
            <person name="Hibbett D.S."/>
        </authorList>
    </citation>
    <scope>NUCLEOTIDE SEQUENCE [LARGE SCALE GENOMIC DNA]</scope>
    <source>
        <strain evidence="13 14">HHB10207 ss-3</strain>
    </source>
</reference>
<feature type="compositionally biased region" description="Low complexity" evidence="12">
    <location>
        <begin position="37"/>
        <end position="51"/>
    </location>
</feature>
<dbReference type="GO" id="GO:0042407">
    <property type="term" value="P:cristae formation"/>
    <property type="evidence" value="ECO:0007669"/>
    <property type="project" value="TreeGrafter"/>
</dbReference>
<dbReference type="Proteomes" id="UP000076798">
    <property type="component" value="Unassembled WGS sequence"/>
</dbReference>
<comment type="function">
    <text evidence="10">Component of the MICOS complex, a large protein complex of the mitochondrial inner membrane that plays crucial roles in the maintenance of crista junctions, inner membrane architecture, and formation of contact sites to the outer membrane. Plays a role in keeping cristae membranes connected to the inner boundary membrane. Also promotes protein import via the mitochondrial intermembrane space assembly (MIA) pathway.</text>
</comment>
<evidence type="ECO:0000256" key="10">
    <source>
        <dbReference type="ARBA" id="ARBA00025571"/>
    </source>
</evidence>
<comment type="similarity">
    <text evidence="2 11">Belongs to the MICOS complex subunit Mic60 family.</text>
</comment>
<evidence type="ECO:0000256" key="12">
    <source>
        <dbReference type="SAM" id="MobiDB-lite"/>
    </source>
</evidence>
<evidence type="ECO:0000256" key="1">
    <source>
        <dbReference type="ARBA" id="ARBA00004434"/>
    </source>
</evidence>
<gene>
    <name evidence="13" type="ORF">SISSUDRAFT_1061420</name>
</gene>
<dbReference type="STRING" id="1314776.A0A166E225"/>
<evidence type="ECO:0000256" key="8">
    <source>
        <dbReference type="ARBA" id="ARBA00023128"/>
    </source>
</evidence>
<dbReference type="Pfam" id="PF09731">
    <property type="entry name" value="Mitofilin"/>
    <property type="match status" value="1"/>
</dbReference>
<feature type="compositionally biased region" description="Low complexity" evidence="12">
    <location>
        <begin position="156"/>
        <end position="166"/>
    </location>
</feature>
<keyword evidence="4 11" id="KW-0812">Transmembrane</keyword>
<proteinExistence type="inferred from homology"/>
<dbReference type="InterPro" id="IPR019133">
    <property type="entry name" value="MIC60"/>
</dbReference>
<feature type="region of interest" description="Disordered" evidence="12">
    <location>
        <begin position="32"/>
        <end position="58"/>
    </location>
</feature>
<evidence type="ECO:0000313" key="14">
    <source>
        <dbReference type="Proteomes" id="UP000076798"/>
    </source>
</evidence>
<sequence>MYRSATVSRRVLNGDGIPLSTIQRRLELLKQSRRRNTTASSSIPPSATASLPPLPPPPPKRHPFRVAFLYTAVFLATFYGVSTGIATRSEGYRDFFIERVPLGERIVDWTDSKGWDRAGVKSKGVNEEAGGALSKAERKVEQKVESVAKSLKEGSGRSQSGSTSGSDATQKTPGVLDRVKNVTDAVLTSVERNVVEIKEGRSSAKVRHQASQLSEGIEDLVREAEEAIKTTVANVVPVASVPPLAESNAAEPGPPPEVTAPDLEQVPANVYTLPLPLEHYPPPGYVLPPKPKSNAPEQPAVEAEPAPPPLPLIAEALAEISRTEPLIGQVAEAIDKLSGLLQSHPSSATEAKNALAILELDLNHLVKRMDQIKVDELARGQEKLDAQARDNSAKFLSAEIAAQELADKQEDRWRTAFEQERDALLTNYREKLENELKSQSQIIDERLRSEVISQGVKYQEDLITEIATRVEQERDGRLSKLRELATALTRLQKLTIDNSSYLDESVRLHALWSSLRALESAISSAERTPFREELQILRKVASERKDAIISATLDSIEGSAVADAGVLPFQTLASWFTTSVAPSVVSVALVPEQDAGVLSHVISTLLAVFRPQPRGFVEGGDVASVVARAEAFMSEGDLDSAARELNQLRGTPKLLLADWLAAARQRLEVQQALLVVRTRASEASLQLS</sequence>
<feature type="compositionally biased region" description="Basic and acidic residues" evidence="12">
    <location>
        <begin position="144"/>
        <end position="155"/>
    </location>
</feature>
<feature type="region of interest" description="Disordered" evidence="12">
    <location>
        <begin position="283"/>
        <end position="305"/>
    </location>
</feature>
<evidence type="ECO:0000256" key="11">
    <source>
        <dbReference type="RuleBase" id="RU363000"/>
    </source>
</evidence>
<evidence type="ECO:0000256" key="4">
    <source>
        <dbReference type="ARBA" id="ARBA00022692"/>
    </source>
</evidence>
<evidence type="ECO:0000313" key="13">
    <source>
        <dbReference type="EMBL" id="KZT39134.1"/>
    </source>
</evidence>